<evidence type="ECO:0000256" key="1">
    <source>
        <dbReference type="ARBA" id="ARBA00022527"/>
    </source>
</evidence>
<feature type="domain" description="Protein kinase" evidence="5">
    <location>
        <begin position="43"/>
        <end position="107"/>
    </location>
</feature>
<dbReference type="Pfam" id="PF00069">
    <property type="entry name" value="Pkinase"/>
    <property type="match status" value="1"/>
</dbReference>
<keyword evidence="3" id="KW-0418">Kinase</keyword>
<evidence type="ECO:0000256" key="4">
    <source>
        <dbReference type="SAM" id="MobiDB-lite"/>
    </source>
</evidence>
<proteinExistence type="predicted"/>
<dbReference type="EMBL" id="CAJPIN010004886">
    <property type="protein sequence ID" value="CAG2057110.1"/>
    <property type="molecule type" value="Genomic_DNA"/>
</dbReference>
<feature type="region of interest" description="Disordered" evidence="4">
    <location>
        <begin position="1"/>
        <end position="20"/>
    </location>
</feature>
<keyword evidence="2" id="KW-0808">Transferase</keyword>
<feature type="non-terminal residue" evidence="6">
    <location>
        <position position="305"/>
    </location>
</feature>
<keyword evidence="1" id="KW-0723">Serine/threonine-protein kinase</keyword>
<evidence type="ECO:0000259" key="5">
    <source>
        <dbReference type="Pfam" id="PF00069"/>
    </source>
</evidence>
<dbReference type="InterPro" id="IPR000719">
    <property type="entry name" value="Prot_kinase_dom"/>
</dbReference>
<feature type="compositionally biased region" description="Polar residues" evidence="4">
    <location>
        <begin position="1"/>
        <end position="12"/>
    </location>
</feature>
<accession>A0ABN7NRW7</accession>
<dbReference type="PRINTS" id="PR01049">
    <property type="entry name" value="PHOSPHBKNASE"/>
</dbReference>
<dbReference type="SUPFAM" id="SSF56112">
    <property type="entry name" value="Protein kinase-like (PK-like)"/>
    <property type="match status" value="1"/>
</dbReference>
<dbReference type="InterPro" id="IPR002291">
    <property type="entry name" value="Phosph_kin_gamma"/>
</dbReference>
<evidence type="ECO:0000313" key="7">
    <source>
        <dbReference type="Proteomes" id="UP001153148"/>
    </source>
</evidence>
<reference evidence="6" key="1">
    <citation type="submission" date="2021-03" db="EMBL/GenBank/DDBJ databases">
        <authorList>
            <person name="Tran Van P."/>
        </authorList>
    </citation>
    <scope>NUCLEOTIDE SEQUENCE</scope>
</reference>
<evidence type="ECO:0000256" key="3">
    <source>
        <dbReference type="ARBA" id="ARBA00022777"/>
    </source>
</evidence>
<name>A0ABN7NRW7_TIMPD</name>
<keyword evidence="7" id="KW-1185">Reference proteome</keyword>
<gene>
    <name evidence="6" type="ORF">TPAB3V08_LOCUS4091</name>
</gene>
<dbReference type="Gene3D" id="1.10.510.10">
    <property type="entry name" value="Transferase(Phosphotransferase) domain 1"/>
    <property type="match status" value="1"/>
</dbReference>
<sequence length="305" mass="35429">MENHLGKTTPSSPDRDSNLDLPVLSGLAQRDWRVSQLRHRGGLVGCPPFWHRKQMVMLRNIMEGNYSFTSPEWADITESSKDLIRKLLTVDPYKRITIEEALSHQFFQVLGEGGGEKWLHMKRGQSRYEDGKGCRRVEARGGRKGVSLDGIEIRRQVYHVKKERTSREKGDIRAYRGGNDERESSLDLSWMLVMMRGNRKATQMIHECWCREGATWMIHQSRVLLWDQDITPLKRSLSGSSRRMSRISQIALEIKGRTFNARKTFQFAILCVRAMVRIRRLRFTPDTLSISVAQVDPYRVKVLRK</sequence>
<evidence type="ECO:0000256" key="2">
    <source>
        <dbReference type="ARBA" id="ARBA00022679"/>
    </source>
</evidence>
<dbReference type="PANTHER" id="PTHR24347">
    <property type="entry name" value="SERINE/THREONINE-PROTEIN KINASE"/>
    <property type="match status" value="1"/>
</dbReference>
<organism evidence="6 7">
    <name type="scientific">Timema podura</name>
    <name type="common">Walking stick</name>
    <dbReference type="NCBI Taxonomy" id="61482"/>
    <lineage>
        <taxon>Eukaryota</taxon>
        <taxon>Metazoa</taxon>
        <taxon>Ecdysozoa</taxon>
        <taxon>Arthropoda</taxon>
        <taxon>Hexapoda</taxon>
        <taxon>Insecta</taxon>
        <taxon>Pterygota</taxon>
        <taxon>Neoptera</taxon>
        <taxon>Polyneoptera</taxon>
        <taxon>Phasmatodea</taxon>
        <taxon>Timematodea</taxon>
        <taxon>Timematoidea</taxon>
        <taxon>Timematidae</taxon>
        <taxon>Timema</taxon>
    </lineage>
</organism>
<dbReference type="InterPro" id="IPR011009">
    <property type="entry name" value="Kinase-like_dom_sf"/>
</dbReference>
<protein>
    <recommendedName>
        <fullName evidence="5">Protein kinase domain-containing protein</fullName>
    </recommendedName>
</protein>
<evidence type="ECO:0000313" key="6">
    <source>
        <dbReference type="EMBL" id="CAG2057110.1"/>
    </source>
</evidence>
<comment type="caution">
    <text evidence="6">The sequence shown here is derived from an EMBL/GenBank/DDBJ whole genome shotgun (WGS) entry which is preliminary data.</text>
</comment>
<dbReference type="Proteomes" id="UP001153148">
    <property type="component" value="Unassembled WGS sequence"/>
</dbReference>